<reference evidence="2" key="2">
    <citation type="submission" date="2022-05" db="EMBL/GenBank/DDBJ databases">
        <authorList>
            <person name="Kim J.-S."/>
            <person name="Lee K."/>
            <person name="Suh M."/>
            <person name="Eom M."/>
            <person name="Kim J.-S."/>
            <person name="Kim D.-S."/>
            <person name="Ko S.-H."/>
            <person name="Shin Y."/>
            <person name="Lee J.-S."/>
        </authorList>
    </citation>
    <scope>NUCLEOTIDE SEQUENCE</scope>
    <source>
        <strain evidence="2">N237</strain>
    </source>
</reference>
<evidence type="ECO:0000313" key="3">
    <source>
        <dbReference type="Proteomes" id="UP001056336"/>
    </source>
</evidence>
<feature type="transmembrane region" description="Helical" evidence="1">
    <location>
        <begin position="33"/>
        <end position="55"/>
    </location>
</feature>
<proteinExistence type="predicted"/>
<name>A0ABY4QWE0_9ACTN</name>
<gene>
    <name evidence="2" type="ORF">M6D93_16280</name>
</gene>
<reference evidence="2" key="1">
    <citation type="journal article" date="2018" name="Int. J. Syst. Evol. Microbiol.">
        <title>Jatrophihabitans telluris sp. nov., isolated from sediment soil of lava forest wetlands and the emended description of the genus Jatrophihabitans.</title>
        <authorList>
            <person name="Lee K.C."/>
            <person name="Suh M.K."/>
            <person name="Eom M.K."/>
            <person name="Kim K.K."/>
            <person name="Kim J.S."/>
            <person name="Kim D.S."/>
            <person name="Ko S.H."/>
            <person name="Shin Y.K."/>
            <person name="Lee J.S."/>
        </authorList>
    </citation>
    <scope>NUCLEOTIDE SEQUENCE</scope>
    <source>
        <strain evidence="2">N237</strain>
    </source>
</reference>
<organism evidence="2 3">
    <name type="scientific">Jatrophihabitans telluris</name>
    <dbReference type="NCBI Taxonomy" id="2038343"/>
    <lineage>
        <taxon>Bacteria</taxon>
        <taxon>Bacillati</taxon>
        <taxon>Actinomycetota</taxon>
        <taxon>Actinomycetes</taxon>
        <taxon>Jatrophihabitantales</taxon>
        <taxon>Jatrophihabitantaceae</taxon>
        <taxon>Jatrophihabitans</taxon>
    </lineage>
</organism>
<feature type="transmembrane region" description="Helical" evidence="1">
    <location>
        <begin position="9"/>
        <end position="27"/>
    </location>
</feature>
<keyword evidence="3" id="KW-1185">Reference proteome</keyword>
<sequence>MHGQDLKEVPFLLVLTCELAAVCYALAAPQHWLRAVGGITIGLALAGVFRLALSNEQAGLLRVRRRAFDVACYWGFGLLAVVFALSLPQR</sequence>
<evidence type="ECO:0000313" key="2">
    <source>
        <dbReference type="EMBL" id="UQX87845.1"/>
    </source>
</evidence>
<accession>A0ABY4QWE0</accession>
<keyword evidence="1" id="KW-0472">Membrane</keyword>
<keyword evidence="1" id="KW-0812">Transmembrane</keyword>
<feature type="transmembrane region" description="Helical" evidence="1">
    <location>
        <begin position="67"/>
        <end position="87"/>
    </location>
</feature>
<dbReference type="InterPro" id="IPR021385">
    <property type="entry name" value="DUF3017"/>
</dbReference>
<protein>
    <submittedName>
        <fullName evidence="2">DUF3017 domain-containing protein</fullName>
    </submittedName>
</protein>
<dbReference type="Pfam" id="PF11222">
    <property type="entry name" value="DUF3017"/>
    <property type="match status" value="1"/>
</dbReference>
<dbReference type="RefSeq" id="WP_249770771.1">
    <property type="nucleotide sequence ID" value="NZ_CP097332.1"/>
</dbReference>
<dbReference type="EMBL" id="CP097332">
    <property type="protein sequence ID" value="UQX87845.1"/>
    <property type="molecule type" value="Genomic_DNA"/>
</dbReference>
<evidence type="ECO:0000256" key="1">
    <source>
        <dbReference type="SAM" id="Phobius"/>
    </source>
</evidence>
<dbReference type="Proteomes" id="UP001056336">
    <property type="component" value="Chromosome"/>
</dbReference>
<keyword evidence="1" id="KW-1133">Transmembrane helix</keyword>